<organism evidence="2">
    <name type="scientific">uncultured Gemmatimonadota bacterium</name>
    <dbReference type="NCBI Taxonomy" id="203437"/>
    <lineage>
        <taxon>Bacteria</taxon>
        <taxon>Pseudomonadati</taxon>
        <taxon>Gemmatimonadota</taxon>
        <taxon>environmental samples</taxon>
    </lineage>
</organism>
<feature type="compositionally biased region" description="Gly residues" evidence="1">
    <location>
        <begin position="67"/>
        <end position="79"/>
    </location>
</feature>
<feature type="region of interest" description="Disordered" evidence="1">
    <location>
        <begin position="1"/>
        <end position="163"/>
    </location>
</feature>
<keyword evidence="2" id="KW-0489">Methyltransferase</keyword>
<name>A0A6J4N9C1_9BACT</name>
<dbReference type="EMBL" id="CADCTV010001067">
    <property type="protein sequence ID" value="CAA9376621.1"/>
    <property type="molecule type" value="Genomic_DNA"/>
</dbReference>
<protein>
    <submittedName>
        <fullName evidence="2">tRNA (Guanine(37)-N(1))-methyltransferase</fullName>
        <ecNumber evidence="2">2.1.1.228</ecNumber>
    </submittedName>
</protein>
<feature type="non-terminal residue" evidence="2">
    <location>
        <position position="232"/>
    </location>
</feature>
<dbReference type="GO" id="GO:0052906">
    <property type="term" value="F:tRNA (guanine(37)-N1)-methyltransferase activity"/>
    <property type="evidence" value="ECO:0007669"/>
    <property type="project" value="UniProtKB-EC"/>
</dbReference>
<feature type="compositionally biased region" description="Basic and acidic residues" evidence="1">
    <location>
        <begin position="143"/>
        <end position="153"/>
    </location>
</feature>
<sequence length="232" mass="23782">ARECGHALPRVLPGAAGPEHSGPGGGGGAGELQPGAAARLYARPPPDGGRPAVRRRRGDGDEARAVLGGGGVARAGGAGQARRAHPADVGAGQALWPRGRGSAFARGRGHPSLRALQGRGPPRGPAPGHRRGVAGRLHRFRRRDPGPGRDRRGGAAAAGRHLRPRVGVYRQPLRRLAQRAFVYAARGVSRAEGARDPALGRPCQNRRLAARAGRNPDARAASGPLGGPGSQL</sequence>
<keyword evidence="2" id="KW-0808">Transferase</keyword>
<dbReference type="AlphaFoldDB" id="A0A6J4N9C1"/>
<feature type="compositionally biased region" description="Basic residues" evidence="1">
    <location>
        <begin position="128"/>
        <end position="142"/>
    </location>
</feature>
<feature type="region of interest" description="Disordered" evidence="1">
    <location>
        <begin position="188"/>
        <end position="232"/>
    </location>
</feature>
<reference evidence="2" key="1">
    <citation type="submission" date="2020-02" db="EMBL/GenBank/DDBJ databases">
        <authorList>
            <person name="Meier V. D."/>
        </authorList>
    </citation>
    <scope>NUCLEOTIDE SEQUENCE</scope>
    <source>
        <strain evidence="2">AVDCRST_MAG89</strain>
    </source>
</reference>
<dbReference type="EC" id="2.1.1.228" evidence="2"/>
<accession>A0A6J4N9C1</accession>
<dbReference type="GO" id="GO:0032259">
    <property type="term" value="P:methylation"/>
    <property type="evidence" value="ECO:0007669"/>
    <property type="project" value="UniProtKB-KW"/>
</dbReference>
<gene>
    <name evidence="2" type="ORF">AVDCRST_MAG89-5055</name>
</gene>
<proteinExistence type="predicted"/>
<evidence type="ECO:0000313" key="2">
    <source>
        <dbReference type="EMBL" id="CAA9376621.1"/>
    </source>
</evidence>
<evidence type="ECO:0000256" key="1">
    <source>
        <dbReference type="SAM" id="MobiDB-lite"/>
    </source>
</evidence>
<feature type="non-terminal residue" evidence="2">
    <location>
        <position position="1"/>
    </location>
</feature>